<sequence>MGGKKWFSDEIREAADRKDKAYRKALYGNTEQNWSQYKIERNGVVDRSSSNIIEFWMNINKKTILENKRIMESFEVVTLEQLKEIVGLPKKKSTEERITSDILK</sequence>
<organism>
    <name type="scientific">Solenopsis invicta</name>
    <name type="common">Red imported fire ant</name>
    <name type="synonym">Solenopsis wagneri</name>
    <dbReference type="NCBI Taxonomy" id="13686"/>
    <lineage>
        <taxon>Eukaryota</taxon>
        <taxon>Metazoa</taxon>
        <taxon>Ecdysozoa</taxon>
        <taxon>Arthropoda</taxon>
        <taxon>Hexapoda</taxon>
        <taxon>Insecta</taxon>
        <taxon>Pterygota</taxon>
        <taxon>Neoptera</taxon>
        <taxon>Endopterygota</taxon>
        <taxon>Hymenoptera</taxon>
        <taxon>Apocrita</taxon>
        <taxon>Aculeata</taxon>
        <taxon>Formicoidea</taxon>
        <taxon>Formicidae</taxon>
        <taxon>Myrmicinae</taxon>
        <taxon>Solenopsis</taxon>
    </lineage>
</organism>
<dbReference type="AlphaFoldDB" id="E9J2T6"/>
<dbReference type="EMBL" id="GL768018">
    <property type="protein sequence ID" value="EFZ12866.1"/>
    <property type="molecule type" value="Genomic_DNA"/>
</dbReference>
<proteinExistence type="predicted"/>
<feature type="non-terminal residue" evidence="1">
    <location>
        <position position="104"/>
    </location>
</feature>
<dbReference type="HOGENOM" id="CLU_2256853_0_0_1"/>
<reference evidence="1" key="1">
    <citation type="journal article" date="2011" name="Proc. Natl. Acad. Sci. U.S.A.">
        <title>The genome of the fire ant Solenopsis invicta.</title>
        <authorList>
            <person name="Wurm Y."/>
            <person name="Wang J."/>
            <person name="Riba-Grognuz O."/>
            <person name="Corona M."/>
            <person name="Nygaard S."/>
            <person name="Hunt B.G."/>
            <person name="Ingram K.K."/>
            <person name="Falquet L."/>
            <person name="Nipitwattanaphon M."/>
            <person name="Gotzek D."/>
            <person name="Dijkstra M.B."/>
            <person name="Oettler J."/>
            <person name="Comtesse F."/>
            <person name="Shih C.J."/>
            <person name="Wu W.J."/>
            <person name="Yang C.C."/>
            <person name="Thomas J."/>
            <person name="Beaudoing E."/>
            <person name="Pradervand S."/>
            <person name="Flegel V."/>
            <person name="Cook E.D."/>
            <person name="Fabbretti R."/>
            <person name="Stockinger H."/>
            <person name="Long L."/>
            <person name="Farmerie W.G."/>
            <person name="Oakey J."/>
            <person name="Boomsma J.J."/>
            <person name="Pamilo P."/>
            <person name="Yi S.V."/>
            <person name="Heinze J."/>
            <person name="Goodisman M.A."/>
            <person name="Farinelli L."/>
            <person name="Harshman K."/>
            <person name="Hulo N."/>
            <person name="Cerutti L."/>
            <person name="Xenarios I."/>
            <person name="Shoemaker D."/>
            <person name="Keller L."/>
        </authorList>
    </citation>
    <scope>NUCLEOTIDE SEQUENCE [LARGE SCALE GENOMIC DNA]</scope>
</reference>
<name>E9J2T6_SOLIN</name>
<protein>
    <submittedName>
        <fullName evidence="1">Uncharacterized protein</fullName>
    </submittedName>
</protein>
<gene>
    <name evidence="1" type="ORF">SINV_12554</name>
</gene>
<evidence type="ECO:0000313" key="1">
    <source>
        <dbReference type="EMBL" id="EFZ12866.1"/>
    </source>
</evidence>
<accession>E9J2T6</accession>